<evidence type="ECO:0000313" key="14">
    <source>
        <dbReference type="Proteomes" id="UP000182692"/>
    </source>
</evidence>
<dbReference type="GO" id="GO:0015891">
    <property type="term" value="P:siderophore transport"/>
    <property type="evidence" value="ECO:0007669"/>
    <property type="project" value="InterPro"/>
</dbReference>
<dbReference type="InterPro" id="IPR037682">
    <property type="entry name" value="TonB_C"/>
</dbReference>
<evidence type="ECO:0000256" key="10">
    <source>
        <dbReference type="RuleBase" id="RU362123"/>
    </source>
</evidence>
<evidence type="ECO:0000256" key="5">
    <source>
        <dbReference type="ARBA" id="ARBA00022519"/>
    </source>
</evidence>
<evidence type="ECO:0000256" key="2">
    <source>
        <dbReference type="ARBA" id="ARBA00006555"/>
    </source>
</evidence>
<dbReference type="GeneID" id="35869834"/>
<dbReference type="STRING" id="1121869.SAMN03084138_04502"/>
<evidence type="ECO:0000259" key="12">
    <source>
        <dbReference type="PROSITE" id="PS52015"/>
    </source>
</evidence>
<comment type="subcellular location">
    <subcellularLocation>
        <location evidence="1 10">Cell inner membrane</location>
        <topology evidence="1 10">Single-pass membrane protein</topology>
        <orientation evidence="1 10">Periplasmic side</orientation>
    </subcellularLocation>
</comment>
<evidence type="ECO:0000256" key="6">
    <source>
        <dbReference type="ARBA" id="ARBA00022692"/>
    </source>
</evidence>
<keyword evidence="5 10" id="KW-0997">Cell inner membrane</keyword>
<protein>
    <recommendedName>
        <fullName evidence="10">Protein TonB</fullName>
    </recommendedName>
</protein>
<dbReference type="InterPro" id="IPR003538">
    <property type="entry name" value="TonB"/>
</dbReference>
<keyword evidence="3 10" id="KW-0813">Transport</keyword>
<dbReference type="GO" id="GO:0055085">
    <property type="term" value="P:transmembrane transport"/>
    <property type="evidence" value="ECO:0007669"/>
    <property type="project" value="InterPro"/>
</dbReference>
<feature type="domain" description="TonB C-terminal" evidence="12">
    <location>
        <begin position="139"/>
        <end position="231"/>
    </location>
</feature>
<dbReference type="RefSeq" id="WP_074928697.1">
    <property type="nucleotide sequence ID" value="NZ_FOWR01000055.1"/>
</dbReference>
<keyword evidence="8" id="KW-1133">Transmembrane helix</keyword>
<dbReference type="GO" id="GO:0031992">
    <property type="term" value="F:energy transducer activity"/>
    <property type="evidence" value="ECO:0007669"/>
    <property type="project" value="InterPro"/>
</dbReference>
<dbReference type="AlphaFoldDB" id="A0A1I5X0V1"/>
<dbReference type="EMBL" id="FOWR01000055">
    <property type="protein sequence ID" value="SFQ25511.1"/>
    <property type="molecule type" value="Genomic_DNA"/>
</dbReference>
<keyword evidence="4 10" id="KW-1003">Cell membrane</keyword>
<feature type="region of interest" description="Disordered" evidence="11">
    <location>
        <begin position="52"/>
        <end position="89"/>
    </location>
</feature>
<dbReference type="Gene3D" id="3.30.1150.10">
    <property type="match status" value="1"/>
</dbReference>
<feature type="compositionally biased region" description="Basic and acidic residues" evidence="11">
    <location>
        <begin position="52"/>
        <end position="66"/>
    </location>
</feature>
<keyword evidence="10" id="KW-0735">Signal-anchor</keyword>
<keyword evidence="6" id="KW-0812">Transmembrane</keyword>
<gene>
    <name evidence="13" type="ORF">SAMN03084138_04502</name>
</gene>
<dbReference type="GO" id="GO:0005886">
    <property type="term" value="C:plasma membrane"/>
    <property type="evidence" value="ECO:0007669"/>
    <property type="project" value="UniProtKB-SubCell"/>
</dbReference>
<dbReference type="PROSITE" id="PS52015">
    <property type="entry name" value="TONB_CTD"/>
    <property type="match status" value="1"/>
</dbReference>
<evidence type="ECO:0000256" key="1">
    <source>
        <dbReference type="ARBA" id="ARBA00004383"/>
    </source>
</evidence>
<name>A0A1I5X0V1_9GAMM</name>
<proteinExistence type="inferred from homology"/>
<dbReference type="GO" id="GO:0030288">
    <property type="term" value="C:outer membrane-bounded periplasmic space"/>
    <property type="evidence" value="ECO:0007669"/>
    <property type="project" value="InterPro"/>
</dbReference>
<dbReference type="Pfam" id="PF03544">
    <property type="entry name" value="TonB_C"/>
    <property type="match status" value="1"/>
</dbReference>
<keyword evidence="9" id="KW-0472">Membrane</keyword>
<dbReference type="GO" id="GO:0015031">
    <property type="term" value="P:protein transport"/>
    <property type="evidence" value="ECO:0007669"/>
    <property type="project" value="UniProtKB-UniRule"/>
</dbReference>
<dbReference type="SUPFAM" id="SSF74653">
    <property type="entry name" value="TolA/TonB C-terminal domain"/>
    <property type="match status" value="1"/>
</dbReference>
<feature type="compositionally biased region" description="Low complexity" evidence="11">
    <location>
        <begin position="72"/>
        <end position="89"/>
    </location>
</feature>
<dbReference type="InterPro" id="IPR006260">
    <property type="entry name" value="TonB/TolA_C"/>
</dbReference>
<dbReference type="FunFam" id="3.30.1150.10:FF:000006">
    <property type="entry name" value="Protein TonB"/>
    <property type="match status" value="1"/>
</dbReference>
<evidence type="ECO:0000256" key="4">
    <source>
        <dbReference type="ARBA" id="ARBA00022475"/>
    </source>
</evidence>
<evidence type="ECO:0000256" key="9">
    <source>
        <dbReference type="ARBA" id="ARBA00023136"/>
    </source>
</evidence>
<dbReference type="PRINTS" id="PR01374">
    <property type="entry name" value="TONBPROTEIN"/>
</dbReference>
<organism evidence="13 14">
    <name type="scientific">Enterovibrio norvegicus DSM 15893</name>
    <dbReference type="NCBI Taxonomy" id="1121869"/>
    <lineage>
        <taxon>Bacteria</taxon>
        <taxon>Pseudomonadati</taxon>
        <taxon>Pseudomonadota</taxon>
        <taxon>Gammaproteobacteria</taxon>
        <taxon>Vibrionales</taxon>
        <taxon>Vibrionaceae</taxon>
        <taxon>Enterovibrio</taxon>
    </lineage>
</organism>
<comment type="similarity">
    <text evidence="2 10">Belongs to the TonB family.</text>
</comment>
<dbReference type="InterPro" id="IPR051045">
    <property type="entry name" value="TonB-dependent_transducer"/>
</dbReference>
<dbReference type="OrthoDB" id="1628901at2"/>
<dbReference type="PANTHER" id="PTHR33446">
    <property type="entry name" value="PROTEIN TONB-RELATED"/>
    <property type="match status" value="1"/>
</dbReference>
<evidence type="ECO:0000256" key="3">
    <source>
        <dbReference type="ARBA" id="ARBA00022448"/>
    </source>
</evidence>
<comment type="function">
    <text evidence="10">Interacts with outer membrane receptor proteins that carry out high-affinity binding and energy dependent uptake into the periplasmic space of specific substrates. It could act to transduce energy from the cytoplasmic membrane to specific energy-requiring processes in the outer membrane, resulting in the release into the periplasm of ligands bound by these outer membrane proteins.</text>
</comment>
<evidence type="ECO:0000313" key="13">
    <source>
        <dbReference type="EMBL" id="SFQ25511.1"/>
    </source>
</evidence>
<sequence length="231" mass="25602">MSRWVIALPLAIACVSGLFLLMAAMVTPTTFKDDENKGGMAFDLVMQEPEMELNRRQRDVPPKPDEPQEPMSQPAQAAAPQTQTQTLSSPLPQLSFDMQVEGISISAPTFEQPVVAESAVGEIADVSLAAPIASDLEGTSNQQAMPMYRSEPSYPAKALRRSIEGFVVIRFTIDETGRPQDLEVVEASPKRVFERDAMRALKRWKYQPKRLDGKAIKQPNQTAKIEFKLAK</sequence>
<dbReference type="NCBIfam" id="TIGR01352">
    <property type="entry name" value="tonB_Cterm"/>
    <property type="match status" value="1"/>
</dbReference>
<accession>A0A1I5X0V1</accession>
<keyword evidence="7 10" id="KW-0653">Protein transport</keyword>
<evidence type="ECO:0000256" key="7">
    <source>
        <dbReference type="ARBA" id="ARBA00022927"/>
    </source>
</evidence>
<evidence type="ECO:0000256" key="8">
    <source>
        <dbReference type="ARBA" id="ARBA00022989"/>
    </source>
</evidence>
<reference evidence="13 14" key="1">
    <citation type="submission" date="2016-10" db="EMBL/GenBank/DDBJ databases">
        <authorList>
            <person name="de Groot N.N."/>
        </authorList>
    </citation>
    <scope>NUCLEOTIDE SEQUENCE [LARGE SCALE GENOMIC DNA]</scope>
    <source>
        <strain evidence="13 14">DSM 15893</strain>
    </source>
</reference>
<dbReference type="PANTHER" id="PTHR33446:SF14">
    <property type="entry name" value="PROTEIN TONB"/>
    <property type="match status" value="1"/>
</dbReference>
<evidence type="ECO:0000256" key="11">
    <source>
        <dbReference type="SAM" id="MobiDB-lite"/>
    </source>
</evidence>
<dbReference type="Proteomes" id="UP000182692">
    <property type="component" value="Unassembled WGS sequence"/>
</dbReference>